<feature type="compositionally biased region" description="Basic and acidic residues" evidence="1">
    <location>
        <begin position="70"/>
        <end position="79"/>
    </location>
</feature>
<evidence type="ECO:0000313" key="2">
    <source>
        <dbReference type="EMBL" id="KAK2097968.1"/>
    </source>
</evidence>
<name>A0ABQ9ULL1_SAGOE</name>
<protein>
    <submittedName>
        <fullName evidence="2">Uncharacterized protein</fullName>
    </submittedName>
</protein>
<reference evidence="2 3" key="1">
    <citation type="submission" date="2023-05" db="EMBL/GenBank/DDBJ databases">
        <title>B98-5 Cell Line De Novo Hybrid Assembly: An Optical Mapping Approach.</title>
        <authorList>
            <person name="Kananen K."/>
            <person name="Auerbach J.A."/>
            <person name="Kautto E."/>
            <person name="Blachly J.S."/>
        </authorList>
    </citation>
    <scope>NUCLEOTIDE SEQUENCE [LARGE SCALE GENOMIC DNA]</scope>
    <source>
        <strain evidence="2">B95-8</strain>
        <tissue evidence="2">Cell line</tissue>
    </source>
</reference>
<evidence type="ECO:0000256" key="1">
    <source>
        <dbReference type="SAM" id="MobiDB-lite"/>
    </source>
</evidence>
<proteinExistence type="predicted"/>
<keyword evidence="3" id="KW-1185">Reference proteome</keyword>
<evidence type="ECO:0000313" key="3">
    <source>
        <dbReference type="Proteomes" id="UP001266305"/>
    </source>
</evidence>
<dbReference type="Proteomes" id="UP001266305">
    <property type="component" value="Unassembled WGS sequence"/>
</dbReference>
<feature type="region of interest" description="Disordered" evidence="1">
    <location>
        <begin position="1"/>
        <end position="79"/>
    </location>
</feature>
<feature type="compositionally biased region" description="Polar residues" evidence="1">
    <location>
        <begin position="58"/>
        <end position="69"/>
    </location>
</feature>
<feature type="compositionally biased region" description="Polar residues" evidence="1">
    <location>
        <begin position="1"/>
        <end position="10"/>
    </location>
</feature>
<comment type="caution">
    <text evidence="2">The sequence shown here is derived from an EMBL/GenBank/DDBJ whole genome shotgun (WGS) entry which is preliminary data.</text>
</comment>
<sequence length="79" mass="8796">MNAQRINNNLGYGDDQSQKRPWWAARPAPSLLHSTSSKALGPVQAPSPPDSPRERTTSKYSTETMQVLKTTEEKRVSGR</sequence>
<organism evidence="2 3">
    <name type="scientific">Saguinus oedipus</name>
    <name type="common">Cotton-top tamarin</name>
    <name type="synonym">Oedipomidas oedipus</name>
    <dbReference type="NCBI Taxonomy" id="9490"/>
    <lineage>
        <taxon>Eukaryota</taxon>
        <taxon>Metazoa</taxon>
        <taxon>Chordata</taxon>
        <taxon>Craniata</taxon>
        <taxon>Vertebrata</taxon>
        <taxon>Euteleostomi</taxon>
        <taxon>Mammalia</taxon>
        <taxon>Eutheria</taxon>
        <taxon>Euarchontoglires</taxon>
        <taxon>Primates</taxon>
        <taxon>Haplorrhini</taxon>
        <taxon>Platyrrhini</taxon>
        <taxon>Cebidae</taxon>
        <taxon>Callitrichinae</taxon>
        <taxon>Saguinus</taxon>
    </lineage>
</organism>
<dbReference type="EMBL" id="JASSZA010000011">
    <property type="protein sequence ID" value="KAK2097968.1"/>
    <property type="molecule type" value="Genomic_DNA"/>
</dbReference>
<accession>A0ABQ9ULL1</accession>
<gene>
    <name evidence="2" type="ORF">P7K49_023419</name>
</gene>